<keyword evidence="2" id="KW-0238">DNA-binding</keyword>
<dbReference type="PROSITE" id="PS50949">
    <property type="entry name" value="HTH_GNTR"/>
    <property type="match status" value="1"/>
</dbReference>
<dbReference type="GO" id="GO:0045892">
    <property type="term" value="P:negative regulation of DNA-templated transcription"/>
    <property type="evidence" value="ECO:0007669"/>
    <property type="project" value="TreeGrafter"/>
</dbReference>
<evidence type="ECO:0000313" key="5">
    <source>
        <dbReference type="EMBL" id="EFH86418.1"/>
    </source>
</evidence>
<evidence type="ECO:0000256" key="2">
    <source>
        <dbReference type="ARBA" id="ARBA00023125"/>
    </source>
</evidence>
<dbReference type="InterPro" id="IPR050679">
    <property type="entry name" value="Bact_HTH_transcr_reg"/>
</dbReference>
<evidence type="ECO:0000313" key="6">
    <source>
        <dbReference type="Proteomes" id="UP000004508"/>
    </source>
</evidence>
<dbReference type="InterPro" id="IPR000524">
    <property type="entry name" value="Tscrpt_reg_HTH_GntR"/>
</dbReference>
<dbReference type="InterPro" id="IPR036390">
    <property type="entry name" value="WH_DNA-bd_sf"/>
</dbReference>
<dbReference type="Pfam" id="PF07702">
    <property type="entry name" value="UTRA"/>
    <property type="match status" value="1"/>
</dbReference>
<keyword evidence="1" id="KW-0805">Transcription regulation</keyword>
<accession>D6TKW8</accession>
<dbReference type="InterPro" id="IPR011663">
    <property type="entry name" value="UTRA"/>
</dbReference>
<dbReference type="InParanoid" id="D6TKW8"/>
<dbReference type="Proteomes" id="UP000004508">
    <property type="component" value="Unassembled WGS sequence"/>
</dbReference>
<feature type="domain" description="HTH gntR-type" evidence="4">
    <location>
        <begin position="4"/>
        <end position="72"/>
    </location>
</feature>
<dbReference type="Gene3D" id="1.10.10.10">
    <property type="entry name" value="Winged helix-like DNA-binding domain superfamily/Winged helix DNA-binding domain"/>
    <property type="match status" value="1"/>
</dbReference>
<evidence type="ECO:0000256" key="3">
    <source>
        <dbReference type="ARBA" id="ARBA00023163"/>
    </source>
</evidence>
<dbReference type="RefSeq" id="WP_007910716.1">
    <property type="nucleotide sequence ID" value="NZ_ADVG01000002.1"/>
</dbReference>
<dbReference type="GO" id="GO:0003677">
    <property type="term" value="F:DNA binding"/>
    <property type="evidence" value="ECO:0007669"/>
    <property type="project" value="UniProtKB-KW"/>
</dbReference>
<proteinExistence type="predicted"/>
<dbReference type="Gene3D" id="3.40.1410.10">
    <property type="entry name" value="Chorismate lyase-like"/>
    <property type="match status" value="1"/>
</dbReference>
<evidence type="ECO:0000256" key="1">
    <source>
        <dbReference type="ARBA" id="ARBA00023015"/>
    </source>
</evidence>
<dbReference type="eggNOG" id="COG2188">
    <property type="taxonomic scope" value="Bacteria"/>
</dbReference>
<dbReference type="PANTHER" id="PTHR44846">
    <property type="entry name" value="MANNOSYL-D-GLYCERATE TRANSPORT/METABOLISM SYSTEM REPRESSOR MNGR-RELATED"/>
    <property type="match status" value="1"/>
</dbReference>
<evidence type="ECO:0000259" key="4">
    <source>
        <dbReference type="PROSITE" id="PS50949"/>
    </source>
</evidence>
<organism evidence="5 6">
    <name type="scientific">Ktedonobacter racemifer DSM 44963</name>
    <dbReference type="NCBI Taxonomy" id="485913"/>
    <lineage>
        <taxon>Bacteria</taxon>
        <taxon>Bacillati</taxon>
        <taxon>Chloroflexota</taxon>
        <taxon>Ktedonobacteria</taxon>
        <taxon>Ktedonobacterales</taxon>
        <taxon>Ktedonobacteraceae</taxon>
        <taxon>Ktedonobacter</taxon>
    </lineage>
</organism>
<dbReference type="Pfam" id="PF00392">
    <property type="entry name" value="GntR"/>
    <property type="match status" value="1"/>
</dbReference>
<dbReference type="CDD" id="cd07377">
    <property type="entry name" value="WHTH_GntR"/>
    <property type="match status" value="1"/>
</dbReference>
<reference evidence="5 6" key="1">
    <citation type="journal article" date="2011" name="Stand. Genomic Sci.">
        <title>Non-contiguous finished genome sequence and contextual data of the filamentous soil bacterium Ktedonobacter racemifer type strain (SOSP1-21).</title>
        <authorList>
            <person name="Chang Y.J."/>
            <person name="Land M."/>
            <person name="Hauser L."/>
            <person name="Chertkov O."/>
            <person name="Del Rio T.G."/>
            <person name="Nolan M."/>
            <person name="Copeland A."/>
            <person name="Tice H."/>
            <person name="Cheng J.F."/>
            <person name="Lucas S."/>
            <person name="Han C."/>
            <person name="Goodwin L."/>
            <person name="Pitluck S."/>
            <person name="Ivanova N."/>
            <person name="Ovchinikova G."/>
            <person name="Pati A."/>
            <person name="Chen A."/>
            <person name="Palaniappan K."/>
            <person name="Mavromatis K."/>
            <person name="Liolios K."/>
            <person name="Brettin T."/>
            <person name="Fiebig A."/>
            <person name="Rohde M."/>
            <person name="Abt B."/>
            <person name="Goker M."/>
            <person name="Detter J.C."/>
            <person name="Woyke T."/>
            <person name="Bristow J."/>
            <person name="Eisen J.A."/>
            <person name="Markowitz V."/>
            <person name="Hugenholtz P."/>
            <person name="Kyrpides N.C."/>
            <person name="Klenk H.P."/>
            <person name="Lapidus A."/>
        </authorList>
    </citation>
    <scope>NUCLEOTIDE SEQUENCE [LARGE SCALE GENOMIC DNA]</scope>
    <source>
        <strain evidence="6">DSM 44963</strain>
    </source>
</reference>
<dbReference type="InterPro" id="IPR028978">
    <property type="entry name" value="Chorismate_lyase_/UTRA_dom_sf"/>
</dbReference>
<dbReference type="InterPro" id="IPR036388">
    <property type="entry name" value="WH-like_DNA-bd_sf"/>
</dbReference>
<dbReference type="EMBL" id="ADVG01000002">
    <property type="protein sequence ID" value="EFH86418.1"/>
    <property type="molecule type" value="Genomic_DNA"/>
</dbReference>
<dbReference type="AlphaFoldDB" id="D6TKW8"/>
<dbReference type="SMART" id="SM00345">
    <property type="entry name" value="HTH_GNTR"/>
    <property type="match status" value="1"/>
</dbReference>
<dbReference type="PANTHER" id="PTHR44846:SF17">
    <property type="entry name" value="GNTR-FAMILY TRANSCRIPTIONAL REGULATOR"/>
    <property type="match status" value="1"/>
</dbReference>
<name>D6TKW8_KTERA</name>
<dbReference type="GO" id="GO:0003700">
    <property type="term" value="F:DNA-binding transcription factor activity"/>
    <property type="evidence" value="ECO:0007669"/>
    <property type="project" value="InterPro"/>
</dbReference>
<sequence>MDKESKIDEVVDVLRNWIAQGKFAAGQRLPSEREITEELDVSRSTVREALTRLQVENVIDIVPRGGAFVRSPSAKIVIGPSSPTPNKATGMELKRAGSFIRAMEAQGRQTLVRFIEPSSIIPAGDEIGEKLKTSSDTEVLRRYRVHLVDRVPYRLLDSYYLASLLGGLLGQDEGYIPLFKWMYEHTGLKAQKAYERLNIRMPSSEEAALLNVSRNQPVVDMDRWVWTDNGTLFEYTKIVANAALHEYAYSYDIDEEASK</sequence>
<gene>
    <name evidence="5" type="ORF">Krac_7716</name>
</gene>
<dbReference type="STRING" id="485913.Krac_7716"/>
<keyword evidence="6" id="KW-1185">Reference proteome</keyword>
<dbReference type="PRINTS" id="PR00035">
    <property type="entry name" value="HTHGNTR"/>
</dbReference>
<dbReference type="OrthoDB" id="155424at2"/>
<dbReference type="SUPFAM" id="SSF46785">
    <property type="entry name" value="Winged helix' DNA-binding domain"/>
    <property type="match status" value="1"/>
</dbReference>
<keyword evidence="3" id="KW-0804">Transcription</keyword>
<dbReference type="SMART" id="SM00866">
    <property type="entry name" value="UTRA"/>
    <property type="match status" value="1"/>
</dbReference>
<protein>
    <submittedName>
        <fullName evidence="5">Transcriptional regulator, GntR family</fullName>
    </submittedName>
</protein>
<comment type="caution">
    <text evidence="5">The sequence shown here is derived from an EMBL/GenBank/DDBJ whole genome shotgun (WGS) entry which is preliminary data.</text>
</comment>
<dbReference type="SUPFAM" id="SSF64288">
    <property type="entry name" value="Chorismate lyase-like"/>
    <property type="match status" value="1"/>
</dbReference>